<comment type="caution">
    <text evidence="2">The sequence shown here is derived from an EMBL/GenBank/DDBJ whole genome shotgun (WGS) entry which is preliminary data.</text>
</comment>
<reference evidence="2" key="2">
    <citation type="submission" date="2021-09" db="EMBL/GenBank/DDBJ databases">
        <authorList>
            <person name="Jia N."/>
            <person name="Wang J."/>
            <person name="Shi W."/>
            <person name="Du L."/>
            <person name="Sun Y."/>
            <person name="Zhan W."/>
            <person name="Jiang J."/>
            <person name="Wang Q."/>
            <person name="Zhang B."/>
            <person name="Ji P."/>
            <person name="Sakyi L.B."/>
            <person name="Cui X."/>
            <person name="Yuan T."/>
            <person name="Jiang B."/>
            <person name="Yang W."/>
            <person name="Lam T.T.-Y."/>
            <person name="Chang Q."/>
            <person name="Ding S."/>
            <person name="Wang X."/>
            <person name="Zhu J."/>
            <person name="Ruan X."/>
            <person name="Zhao L."/>
            <person name="Wei J."/>
            <person name="Que T."/>
            <person name="Du C."/>
            <person name="Cheng J."/>
            <person name="Dai P."/>
            <person name="Han X."/>
            <person name="Huang E."/>
            <person name="Gao Y."/>
            <person name="Liu J."/>
            <person name="Shao H."/>
            <person name="Ye R."/>
            <person name="Li L."/>
            <person name="Wei W."/>
            <person name="Wang X."/>
            <person name="Wang C."/>
            <person name="Huo Q."/>
            <person name="Li W."/>
            <person name="Guo W."/>
            <person name="Chen H."/>
            <person name="Chen S."/>
            <person name="Zhou L."/>
            <person name="Zhou L."/>
            <person name="Ni X."/>
            <person name="Tian J."/>
            <person name="Zhou Y."/>
            <person name="Sheng Y."/>
            <person name="Liu T."/>
            <person name="Pan Y."/>
            <person name="Xia L."/>
            <person name="Li J."/>
            <person name="Zhao F."/>
            <person name="Cao W."/>
        </authorList>
    </citation>
    <scope>NUCLEOTIDE SEQUENCE</scope>
    <source>
        <strain evidence="2">Rmic-2018</strain>
        <tissue evidence="2">Larvae</tissue>
    </source>
</reference>
<dbReference type="EMBL" id="JABSTU010000744">
    <property type="protein sequence ID" value="KAH7987117.1"/>
    <property type="molecule type" value="Genomic_DNA"/>
</dbReference>
<dbReference type="VEuPathDB" id="VectorBase:LOC119180968"/>
<reference evidence="2" key="1">
    <citation type="journal article" date="2020" name="Cell">
        <title>Large-Scale Comparative Analyses of Tick Genomes Elucidate Their Genetic Diversity and Vector Capacities.</title>
        <authorList>
            <consortium name="Tick Genome and Microbiome Consortium (TIGMIC)"/>
            <person name="Jia N."/>
            <person name="Wang J."/>
            <person name="Shi W."/>
            <person name="Du L."/>
            <person name="Sun Y."/>
            <person name="Zhan W."/>
            <person name="Jiang J.F."/>
            <person name="Wang Q."/>
            <person name="Zhang B."/>
            <person name="Ji P."/>
            <person name="Bell-Sakyi L."/>
            <person name="Cui X.M."/>
            <person name="Yuan T.T."/>
            <person name="Jiang B.G."/>
            <person name="Yang W.F."/>
            <person name="Lam T.T."/>
            <person name="Chang Q.C."/>
            <person name="Ding S.J."/>
            <person name="Wang X.J."/>
            <person name="Zhu J.G."/>
            <person name="Ruan X.D."/>
            <person name="Zhao L."/>
            <person name="Wei J.T."/>
            <person name="Ye R.Z."/>
            <person name="Que T.C."/>
            <person name="Du C.H."/>
            <person name="Zhou Y.H."/>
            <person name="Cheng J.X."/>
            <person name="Dai P.F."/>
            <person name="Guo W.B."/>
            <person name="Han X.H."/>
            <person name="Huang E.J."/>
            <person name="Li L.F."/>
            <person name="Wei W."/>
            <person name="Gao Y.C."/>
            <person name="Liu J.Z."/>
            <person name="Shao H.Z."/>
            <person name="Wang X."/>
            <person name="Wang C.C."/>
            <person name="Yang T.C."/>
            <person name="Huo Q.B."/>
            <person name="Li W."/>
            <person name="Chen H.Y."/>
            <person name="Chen S.E."/>
            <person name="Zhou L.G."/>
            <person name="Ni X.B."/>
            <person name="Tian J.H."/>
            <person name="Sheng Y."/>
            <person name="Liu T."/>
            <person name="Pan Y.S."/>
            <person name="Xia L.Y."/>
            <person name="Li J."/>
            <person name="Zhao F."/>
            <person name="Cao W.C."/>
        </authorList>
    </citation>
    <scope>NUCLEOTIDE SEQUENCE</scope>
    <source>
        <strain evidence="2">Rmic-2018</strain>
    </source>
</reference>
<gene>
    <name evidence="2" type="ORF">HPB51_026550</name>
</gene>
<feature type="compositionally biased region" description="Basic and acidic residues" evidence="1">
    <location>
        <begin position="25"/>
        <end position="35"/>
    </location>
</feature>
<feature type="region of interest" description="Disordered" evidence="1">
    <location>
        <begin position="1"/>
        <end position="65"/>
    </location>
</feature>
<dbReference type="Proteomes" id="UP000821866">
    <property type="component" value="Unassembled WGS sequence"/>
</dbReference>
<name>A0A9J6D2R1_RHIMP</name>
<evidence type="ECO:0000313" key="2">
    <source>
        <dbReference type="EMBL" id="KAH7987117.1"/>
    </source>
</evidence>
<accession>A0A9J6D2R1</accession>
<proteinExistence type="predicted"/>
<evidence type="ECO:0000256" key="1">
    <source>
        <dbReference type="SAM" id="MobiDB-lite"/>
    </source>
</evidence>
<protein>
    <submittedName>
        <fullName evidence="2">Uncharacterized protein</fullName>
    </submittedName>
</protein>
<organism evidence="2 3">
    <name type="scientific">Rhipicephalus microplus</name>
    <name type="common">Cattle tick</name>
    <name type="synonym">Boophilus microplus</name>
    <dbReference type="NCBI Taxonomy" id="6941"/>
    <lineage>
        <taxon>Eukaryota</taxon>
        <taxon>Metazoa</taxon>
        <taxon>Ecdysozoa</taxon>
        <taxon>Arthropoda</taxon>
        <taxon>Chelicerata</taxon>
        <taxon>Arachnida</taxon>
        <taxon>Acari</taxon>
        <taxon>Parasitiformes</taxon>
        <taxon>Ixodida</taxon>
        <taxon>Ixodoidea</taxon>
        <taxon>Ixodidae</taxon>
        <taxon>Rhipicephalinae</taxon>
        <taxon>Rhipicephalus</taxon>
        <taxon>Boophilus</taxon>
    </lineage>
</organism>
<dbReference type="AlphaFoldDB" id="A0A9J6D2R1"/>
<sequence>MKEAAAVNTDGQSYRASKRKRSKRSKEQNAGHDSKVVPQSTTTAAPRENADACASPDNQGTAGPPVSHDYARRWCVLGAFSSQQGQECIEMEYVLLHVPSTRCGKIDATEKFFTRMKSLIAVMTVEALRPDSAGEKNIKKMLSFLDAWERHADKKKFLSESSAEGLRVTLTSTLELVRCLREKVGFRYLLTSRLSQDKVENLSGMVKLLSSCNSHPTPQQFLLTVSLFIILHTVLQARI</sequence>
<evidence type="ECO:0000313" key="3">
    <source>
        <dbReference type="Proteomes" id="UP000821866"/>
    </source>
</evidence>
<keyword evidence="3" id="KW-1185">Reference proteome</keyword>